<accession>A0A6J7EB17</accession>
<reference evidence="1" key="1">
    <citation type="submission" date="2020-05" db="EMBL/GenBank/DDBJ databases">
        <authorList>
            <person name="Chiriac C."/>
            <person name="Salcher M."/>
            <person name="Ghai R."/>
            <person name="Kavagutti S V."/>
        </authorList>
    </citation>
    <scope>NUCLEOTIDE SEQUENCE</scope>
</reference>
<dbReference type="AlphaFoldDB" id="A0A6J7EB17"/>
<organism evidence="1">
    <name type="scientific">freshwater metagenome</name>
    <dbReference type="NCBI Taxonomy" id="449393"/>
    <lineage>
        <taxon>unclassified sequences</taxon>
        <taxon>metagenomes</taxon>
        <taxon>ecological metagenomes</taxon>
    </lineage>
</organism>
<dbReference type="EMBL" id="CAFBLM010000077">
    <property type="protein sequence ID" value="CAB4879601.1"/>
    <property type="molecule type" value="Genomic_DNA"/>
</dbReference>
<name>A0A6J7EB17_9ZZZZ</name>
<evidence type="ECO:0000313" key="1">
    <source>
        <dbReference type="EMBL" id="CAB4879601.1"/>
    </source>
</evidence>
<protein>
    <submittedName>
        <fullName evidence="1">Unannotated protein</fullName>
    </submittedName>
</protein>
<gene>
    <name evidence="1" type="ORF">UFOPK3401_01324</name>
</gene>
<sequence>MARTKNGSTSSTCPRCASLILPGSLVCGLCRFDLISTPVSAAAKAPEPIEAPVTEPVMEWTSFEPVATELVVVEPEVAGLVAVESEIAEPVPVEPVPVEPSIAYESTSVFLPIDALPMAEVAPDEPTPLAPVELLSERPSADFSHFNPRDPFSWYPVISA</sequence>
<proteinExistence type="predicted"/>